<organism evidence="2 3">
    <name type="scientific">Pontibacillus salipaludis</name>
    <dbReference type="NCBI Taxonomy" id="1697394"/>
    <lineage>
        <taxon>Bacteria</taxon>
        <taxon>Bacillati</taxon>
        <taxon>Bacillota</taxon>
        <taxon>Bacilli</taxon>
        <taxon>Bacillales</taxon>
        <taxon>Bacillaceae</taxon>
        <taxon>Pontibacillus</taxon>
    </lineage>
</organism>
<evidence type="ECO:0000313" key="3">
    <source>
        <dbReference type="Proteomes" id="UP000642571"/>
    </source>
</evidence>
<keyword evidence="1" id="KW-1133">Transmembrane helix</keyword>
<dbReference type="Proteomes" id="UP000642571">
    <property type="component" value="Unassembled WGS sequence"/>
</dbReference>
<accession>A0ABQ1Q2K7</accession>
<reference evidence="3" key="1">
    <citation type="journal article" date="2019" name="Int. J. Syst. Evol. Microbiol.">
        <title>The Global Catalogue of Microorganisms (GCM) 10K type strain sequencing project: providing services to taxonomists for standard genome sequencing and annotation.</title>
        <authorList>
            <consortium name="The Broad Institute Genomics Platform"/>
            <consortium name="The Broad Institute Genome Sequencing Center for Infectious Disease"/>
            <person name="Wu L."/>
            <person name="Ma J."/>
        </authorList>
    </citation>
    <scope>NUCLEOTIDE SEQUENCE [LARGE SCALE GENOMIC DNA]</scope>
    <source>
        <strain evidence="3">CGMCC 1.15353</strain>
    </source>
</reference>
<feature type="transmembrane region" description="Helical" evidence="1">
    <location>
        <begin position="318"/>
        <end position="342"/>
    </location>
</feature>
<sequence length="401" mass="46271">MDNVIITKNSTVEFFPLFINRENDQNGSVIVGREDTAKFVELPEIGLTVIQLLQKGITIKQCEQELIERYDTEVDVDEFVEDLLPLNFIRQIDHQTIESEPEIKENFSFIRSSNFKWLSSKWLTILALLIITLGWGKQFLIEGTIPSHQDFFWSEYLGINVILNLVIFWSILLLHEFAHLISARNLNIKANINISTRLYLLVLQTDVTGIWARKKKERVKVYLAGMKSDATIGGTASLLLLVVQNSFFHSLLEYVILTSFLLMISQLQVFLRTDLYFVTMEFTTKNLYERSIQWVTYVFARIFSKTQETFNEIRVVKYYSLFLVLGVSISLSIGIFYGLPIFLELIYSSVKEIETGFANSQFLQILSGSIIIGVEVSILVLFIKHAIPNMKWTWSKIRSAI</sequence>
<comment type="caution">
    <text evidence="2">The sequence shown here is derived from an EMBL/GenBank/DDBJ whole genome shotgun (WGS) entry which is preliminary data.</text>
</comment>
<proteinExistence type="predicted"/>
<feature type="transmembrane region" description="Helical" evidence="1">
    <location>
        <begin position="221"/>
        <end position="242"/>
    </location>
</feature>
<feature type="transmembrane region" description="Helical" evidence="1">
    <location>
        <begin position="156"/>
        <end position="174"/>
    </location>
</feature>
<dbReference type="EMBL" id="BMIN01000006">
    <property type="protein sequence ID" value="GGD10276.1"/>
    <property type="molecule type" value="Genomic_DNA"/>
</dbReference>
<dbReference type="RefSeq" id="WP_188652814.1">
    <property type="nucleotide sequence ID" value="NZ_BMIN01000006.1"/>
</dbReference>
<keyword evidence="3" id="KW-1185">Reference proteome</keyword>
<gene>
    <name evidence="2" type="ORF">GCM10011389_17270</name>
</gene>
<protein>
    <submittedName>
        <fullName evidence="2">Uncharacterized protein</fullName>
    </submittedName>
</protein>
<name>A0ABQ1Q2K7_9BACI</name>
<feature type="transmembrane region" description="Helical" evidence="1">
    <location>
        <begin position="254"/>
        <end position="271"/>
    </location>
</feature>
<keyword evidence="1" id="KW-0472">Membrane</keyword>
<feature type="transmembrane region" description="Helical" evidence="1">
    <location>
        <begin position="118"/>
        <end position="136"/>
    </location>
</feature>
<evidence type="ECO:0000313" key="2">
    <source>
        <dbReference type="EMBL" id="GGD10276.1"/>
    </source>
</evidence>
<evidence type="ECO:0000256" key="1">
    <source>
        <dbReference type="SAM" id="Phobius"/>
    </source>
</evidence>
<feature type="transmembrane region" description="Helical" evidence="1">
    <location>
        <begin position="362"/>
        <end position="383"/>
    </location>
</feature>
<keyword evidence="1" id="KW-0812">Transmembrane</keyword>